<proteinExistence type="predicted"/>
<protein>
    <recommendedName>
        <fullName evidence="4">Lipoprotein</fullName>
    </recommendedName>
</protein>
<dbReference type="RefSeq" id="WP_206402354.1">
    <property type="nucleotide sequence ID" value="NZ_JAFGZD010000011.1"/>
</dbReference>
<evidence type="ECO:0008006" key="4">
    <source>
        <dbReference type="Google" id="ProtNLM"/>
    </source>
</evidence>
<feature type="signal peptide" evidence="1">
    <location>
        <begin position="1"/>
        <end position="26"/>
    </location>
</feature>
<keyword evidence="1" id="KW-0732">Signal</keyword>
<name>A0ABT3C3J3_9PSED</name>
<dbReference type="EMBL" id="JAOXML010000032">
    <property type="protein sequence ID" value="MCV4379674.1"/>
    <property type="molecule type" value="Genomic_DNA"/>
</dbReference>
<dbReference type="Proteomes" id="UP001207294">
    <property type="component" value="Unassembled WGS sequence"/>
</dbReference>
<evidence type="ECO:0000313" key="3">
    <source>
        <dbReference type="Proteomes" id="UP001207294"/>
    </source>
</evidence>
<feature type="chain" id="PRO_5045446807" description="Lipoprotein" evidence="1">
    <location>
        <begin position="27"/>
        <end position="222"/>
    </location>
</feature>
<accession>A0ABT3C3J3</accession>
<dbReference type="GeneID" id="93562465"/>
<gene>
    <name evidence="2" type="ORF">OH718_24030</name>
</gene>
<comment type="caution">
    <text evidence="2">The sequence shown here is derived from an EMBL/GenBank/DDBJ whole genome shotgun (WGS) entry which is preliminary data.</text>
</comment>
<evidence type="ECO:0000256" key="1">
    <source>
        <dbReference type="SAM" id="SignalP"/>
    </source>
</evidence>
<keyword evidence="3" id="KW-1185">Reference proteome</keyword>
<organism evidence="2 3">
    <name type="scientific">Pseudomonas capsici</name>
    <dbReference type="NCBI Taxonomy" id="2810614"/>
    <lineage>
        <taxon>Bacteria</taxon>
        <taxon>Pseudomonadati</taxon>
        <taxon>Pseudomonadota</taxon>
        <taxon>Gammaproteobacteria</taxon>
        <taxon>Pseudomonadales</taxon>
        <taxon>Pseudomonadaceae</taxon>
        <taxon>Pseudomonas</taxon>
    </lineage>
</organism>
<reference evidence="2 3" key="1">
    <citation type="submission" date="2022-10" db="EMBL/GenBank/DDBJ databases">
        <title>Characterization of Pseudomonas capsici strains from pepper and tomato in Georgia.</title>
        <authorList>
            <person name="Zhao M."/>
            <person name="Dutta B."/>
        </authorList>
    </citation>
    <scope>NUCLEOTIDE SEQUENCE [LARGE SCALE GENOMIC DNA]</scope>
    <source>
        <strain evidence="2 3">Pc20-5</strain>
    </source>
</reference>
<sequence length="222" mass="24811">MSIPLLLFKTVTPMAVLAFLSGCASAPPALPEGAVYTPTQCGIVKTDSVAFLTKTCETQLKLSSQPVACNALHAEFGNVIKQAEQQVERMRTTQRGIDCRETIMTQIDGDMEKATQAMKKFQEWKVNSWIPPQCARMDLEKLNQLTESCEAQLAQSGDQPSCAAIQVEFQARMPEMQRALAKNQANPKDCSDATEIYSKQFRRTLEAYQNFDRQQRLKKANP</sequence>
<evidence type="ECO:0000313" key="2">
    <source>
        <dbReference type="EMBL" id="MCV4379674.1"/>
    </source>
</evidence>